<name>A0A2J0YTJ8_RHIML</name>
<dbReference type="Pfam" id="PF19541">
    <property type="entry name" value="DUF6065"/>
    <property type="match status" value="1"/>
</dbReference>
<dbReference type="Proteomes" id="UP000231987">
    <property type="component" value="Unassembled WGS sequence"/>
</dbReference>
<proteinExistence type="predicted"/>
<evidence type="ECO:0000313" key="3">
    <source>
        <dbReference type="Proteomes" id="UP000231987"/>
    </source>
</evidence>
<gene>
    <name evidence="2" type="ORF">CEJ86_31555</name>
</gene>
<evidence type="ECO:0000256" key="1">
    <source>
        <dbReference type="SAM" id="MobiDB-lite"/>
    </source>
</evidence>
<evidence type="ECO:0000313" key="2">
    <source>
        <dbReference type="EMBL" id="PJR09285.1"/>
    </source>
</evidence>
<reference evidence="2 3" key="1">
    <citation type="submission" date="2017-06" db="EMBL/GenBank/DDBJ databases">
        <title>Ensifer strains isolated from leguminous trees and herbs display diverse denitrification phenotypes with some acting as strong N2O sinks.</title>
        <authorList>
            <person name="Woliy K."/>
            <person name="Mania D."/>
            <person name="Bakken L.R."/>
            <person name="Frostegard A."/>
        </authorList>
    </citation>
    <scope>NUCLEOTIDE SEQUENCE [LARGE SCALE GENOMIC DNA]</scope>
    <source>
        <strain evidence="2 3">AC50a</strain>
    </source>
</reference>
<dbReference type="InterPro" id="IPR045709">
    <property type="entry name" value="DUF6065"/>
</dbReference>
<sequence>MTRLTAYVIDGHEMTIRPAPLEREWMNGTNQRFAYRCLPLNIANAHGWEILNAAGFSAAWDGGERENAVRIEPDPGTQASAVSHFGSGTLTFHIPCLFKTDSGTDLFVTGPLNRPKDGIAALTGIIETDWSPYTFTMNWQFTRAGHRVRFEPGEPICHIFPVSRGGLEAVTPEMRKLSENPELEGEYKAWSDSRNSFNEGLNDPNSDAVREKWQKSYFRGVCPSGRNGPEDHRSRLRLKPFG</sequence>
<feature type="region of interest" description="Disordered" evidence="1">
    <location>
        <begin position="222"/>
        <end position="242"/>
    </location>
</feature>
<organism evidence="2 3">
    <name type="scientific">Rhizobium meliloti</name>
    <name type="common">Ensifer meliloti</name>
    <name type="synonym">Sinorhizobium meliloti</name>
    <dbReference type="NCBI Taxonomy" id="382"/>
    <lineage>
        <taxon>Bacteria</taxon>
        <taxon>Pseudomonadati</taxon>
        <taxon>Pseudomonadota</taxon>
        <taxon>Alphaproteobacteria</taxon>
        <taxon>Hyphomicrobiales</taxon>
        <taxon>Rhizobiaceae</taxon>
        <taxon>Sinorhizobium/Ensifer group</taxon>
        <taxon>Sinorhizobium</taxon>
    </lineage>
</organism>
<comment type="caution">
    <text evidence="2">The sequence shown here is derived from an EMBL/GenBank/DDBJ whole genome shotgun (WGS) entry which is preliminary data.</text>
</comment>
<protein>
    <submittedName>
        <fullName evidence="2">Uncharacterized protein</fullName>
    </submittedName>
</protein>
<dbReference type="RefSeq" id="WP_100674915.1">
    <property type="nucleotide sequence ID" value="NZ_NJGD01000031.1"/>
</dbReference>
<accession>A0A2J0YTJ8</accession>
<dbReference type="EMBL" id="NJGD01000031">
    <property type="protein sequence ID" value="PJR09285.1"/>
    <property type="molecule type" value="Genomic_DNA"/>
</dbReference>
<dbReference type="AlphaFoldDB" id="A0A2J0YTJ8"/>